<evidence type="ECO:0000313" key="7">
    <source>
        <dbReference type="Proteomes" id="UP000185426"/>
    </source>
</evidence>
<sequence>MKKAMKPCNEPGCPQLTREGYCEQHKTSKPLYDLFRESSSRRGYNSRWRKAREGYLAKHPLCQSCMLQGKRIAATVVDHIKPHKGDKKLFWDSTNWQPLCASCHSRKTAKEDGGFGNGL</sequence>
<evidence type="ECO:0000256" key="3">
    <source>
        <dbReference type="ARBA" id="ARBA00038412"/>
    </source>
</evidence>
<protein>
    <recommendedName>
        <fullName evidence="4">Putative HNH nuclease YajD</fullName>
    </recommendedName>
</protein>
<keyword evidence="2" id="KW-0378">Hydrolase</keyword>
<dbReference type="SMART" id="SM00507">
    <property type="entry name" value="HNHc"/>
    <property type="match status" value="1"/>
</dbReference>
<dbReference type="EMBL" id="CP015607">
    <property type="protein sequence ID" value="APT44459.1"/>
    <property type="molecule type" value="Genomic_DNA"/>
</dbReference>
<dbReference type="Pfam" id="PF01844">
    <property type="entry name" value="HNH"/>
    <property type="match status" value="1"/>
</dbReference>
<reference evidence="6 7" key="1">
    <citation type="submission" date="2016-05" db="EMBL/GenBank/DDBJ databases">
        <title>Complete Genome and Methylome Analysis of Psychrotrophic Bacterial Isolates from Antarctic Lake Untersee.</title>
        <authorList>
            <person name="Fomenkov A."/>
            <person name="Akimov V.N."/>
            <person name="Vasilyeva L.V."/>
            <person name="Andersen D."/>
            <person name="Vincze T."/>
            <person name="Roberts R.J."/>
        </authorList>
    </citation>
    <scope>NUCLEOTIDE SEQUENCE [LARGE SCALE GENOMIC DNA]</scope>
    <source>
        <strain evidence="6 7">U14-5</strain>
    </source>
</reference>
<dbReference type="Proteomes" id="UP000185426">
    <property type="component" value="Chromosome"/>
</dbReference>
<proteinExistence type="inferred from homology"/>
<evidence type="ECO:0000259" key="5">
    <source>
        <dbReference type="SMART" id="SM00507"/>
    </source>
</evidence>
<dbReference type="AlphaFoldDB" id="A0A1L6ZD63"/>
<feature type="domain" description="HNH nuclease" evidence="5">
    <location>
        <begin position="50"/>
        <end position="105"/>
    </location>
</feature>
<dbReference type="GO" id="GO:0005829">
    <property type="term" value="C:cytosol"/>
    <property type="evidence" value="ECO:0007669"/>
    <property type="project" value="TreeGrafter"/>
</dbReference>
<evidence type="ECO:0000256" key="1">
    <source>
        <dbReference type="ARBA" id="ARBA00022722"/>
    </source>
</evidence>
<keyword evidence="6" id="KW-0255">Endonuclease</keyword>
<dbReference type="GO" id="GO:0008270">
    <property type="term" value="F:zinc ion binding"/>
    <property type="evidence" value="ECO:0007669"/>
    <property type="project" value="InterPro"/>
</dbReference>
<evidence type="ECO:0000313" key="6">
    <source>
        <dbReference type="EMBL" id="APT44459.1"/>
    </source>
</evidence>
<evidence type="ECO:0000256" key="4">
    <source>
        <dbReference type="ARBA" id="ARBA00040194"/>
    </source>
</evidence>
<dbReference type="Gene3D" id="1.10.30.50">
    <property type="match status" value="1"/>
</dbReference>
<dbReference type="GO" id="GO:0016787">
    <property type="term" value="F:hydrolase activity"/>
    <property type="evidence" value="ECO:0007669"/>
    <property type="project" value="UniProtKB-KW"/>
</dbReference>
<evidence type="ECO:0000256" key="2">
    <source>
        <dbReference type="ARBA" id="ARBA00022801"/>
    </source>
</evidence>
<dbReference type="GO" id="GO:0004519">
    <property type="term" value="F:endonuclease activity"/>
    <property type="evidence" value="ECO:0007669"/>
    <property type="project" value="UniProtKB-KW"/>
</dbReference>
<comment type="similarity">
    <text evidence="3">Belongs to the HNH nuclease family.</text>
</comment>
<name>A0A1L6ZD63_BACIA</name>
<gene>
    <name evidence="6" type="ORF">BSA145_00070</name>
</gene>
<dbReference type="PANTHER" id="PTHR41286">
    <property type="entry name" value="HNH NUCLEASE YAJD-RELATED"/>
    <property type="match status" value="1"/>
</dbReference>
<dbReference type="InterPro" id="IPR003615">
    <property type="entry name" value="HNH_nuc"/>
</dbReference>
<keyword evidence="1" id="KW-0540">Nuclease</keyword>
<dbReference type="CDD" id="cd00085">
    <property type="entry name" value="HNHc"/>
    <property type="match status" value="1"/>
</dbReference>
<dbReference type="RefSeq" id="WP_075621277.1">
    <property type="nucleotide sequence ID" value="NZ_CP015607.1"/>
</dbReference>
<organism evidence="6 7">
    <name type="scientific">Bacillus safensis</name>
    <dbReference type="NCBI Taxonomy" id="561879"/>
    <lineage>
        <taxon>Bacteria</taxon>
        <taxon>Bacillati</taxon>
        <taxon>Bacillota</taxon>
        <taxon>Bacilli</taxon>
        <taxon>Bacillales</taxon>
        <taxon>Bacillaceae</taxon>
        <taxon>Bacillus</taxon>
    </lineage>
</organism>
<dbReference type="PANTHER" id="PTHR41286:SF1">
    <property type="entry name" value="HNH NUCLEASE YAJD-RELATED"/>
    <property type="match status" value="1"/>
</dbReference>
<dbReference type="InterPro" id="IPR002711">
    <property type="entry name" value="HNH"/>
</dbReference>
<accession>A0A1L6ZD63</accession>
<dbReference type="GO" id="GO:0003676">
    <property type="term" value="F:nucleic acid binding"/>
    <property type="evidence" value="ECO:0007669"/>
    <property type="project" value="InterPro"/>
</dbReference>